<dbReference type="Pfam" id="PF00085">
    <property type="entry name" value="Thioredoxin"/>
    <property type="match status" value="3"/>
</dbReference>
<keyword evidence="6" id="KW-0413">Isomerase</keyword>
<dbReference type="InterPro" id="IPR013766">
    <property type="entry name" value="Thioredoxin_domain"/>
</dbReference>
<evidence type="ECO:0000256" key="1">
    <source>
        <dbReference type="ARBA" id="ARBA00006347"/>
    </source>
</evidence>
<evidence type="ECO:0000256" key="3">
    <source>
        <dbReference type="SAM" id="MobiDB-lite"/>
    </source>
</evidence>
<dbReference type="Proteomes" id="UP001281761">
    <property type="component" value="Unassembled WGS sequence"/>
</dbReference>
<keyword evidence="4" id="KW-0472">Membrane</keyword>
<accession>A0ABQ9WUP5</accession>
<dbReference type="PROSITE" id="PS00194">
    <property type="entry name" value="THIOREDOXIN_1"/>
    <property type="match status" value="2"/>
</dbReference>
<dbReference type="GO" id="GO:0016853">
    <property type="term" value="F:isomerase activity"/>
    <property type="evidence" value="ECO:0007669"/>
    <property type="project" value="UniProtKB-KW"/>
</dbReference>
<sequence length="892" mass="102556">MAKRRLGFVLGGLIFYFVVILLWGTRHSSRHAIQSRSKSQTQIYFEASASFQPITGMPFPIDYQLISAREQSQKPLPPAEFEKGKVKTINATQLKERKKDSHVWMIKYFNPGCPHCENIAPIYVSLAKSLENVTNLHFGEVDCSMDYDACKSSKVQGVPTIEVYYNGKTKRFNGNRDLPGLKGFVEQTMKDWKQWKPTEYGPITMETMPDLSKYVTSLTSSNIDLITRDPSEYWVIKFFAPWCGHCRNFAPIYLQLAESMKDVKHLRFAEIDCEAQGETCRPFKTRGYPTVQIFHGDEKDNFVAKRTIPLLQEWIGMFIRTHPNADTPPDPALLKLREDAEKEKESSQEHPKRGEIIPLTEKVWDDARAGKDQAIRVIGFLDSGCRSCIEFTPLFKSNAELLSYSSTSAHPILIYTCDCHNDFDLCEKIDVQSTPSVVILVSKDMYTRDVVDQDEEYTTTTRWMHSIVDSLLPLDKGSGTEARRLDEKSEEEWKERLEKVKKDQAEERRLMEEEEERQFQEELKVIQPSWPEMEKRMKEAEAAEKEEKERQRKAEEIKKKLEQQEKEGQSGKEKQAKSTKGTTPFEDVEHWAEKLQKLDEQGQTEQTKARKESPYAFLKKTLAEEDKIAQEEMEVVRKEVAKVKEEKKSKDSKKKKEEDEIIKYRRLLGVDLISLEITQTPVLVGLVPSGNLNIFSSFAEELLKTHSVQLAWIDCDNHASACELLEAPVMPSAILFHSQGQIPLPDNMTLLTTALESTTTPLSFFSNALSTLPPPNITLPADLSELSPTDLRKVISTDEYCLVVFHSPFCRYCQELKDKLPNIVSSLNSSSKTRVRVYKFNCNQHSDECVRENVDRVPEIRIYHRNAFKQYNETNREEKPIVSFVTEAVKQI</sequence>
<protein>
    <recommendedName>
        <fullName evidence="5">Thioredoxin domain-containing protein</fullName>
    </recommendedName>
</protein>
<feature type="region of interest" description="Disordered" evidence="3">
    <location>
        <begin position="526"/>
        <end position="586"/>
    </location>
</feature>
<reference evidence="6 7" key="1">
    <citation type="journal article" date="2022" name="bioRxiv">
        <title>Genomics of Preaxostyla Flagellates Illuminates Evolutionary Transitions and the Path Towards Mitochondrial Loss.</title>
        <authorList>
            <person name="Novak L.V.F."/>
            <person name="Treitli S.C."/>
            <person name="Pyrih J."/>
            <person name="Halakuc P."/>
            <person name="Pipaliya S.V."/>
            <person name="Vacek V."/>
            <person name="Brzon O."/>
            <person name="Soukal P."/>
            <person name="Eme L."/>
            <person name="Dacks J.B."/>
            <person name="Karnkowska A."/>
            <person name="Elias M."/>
            <person name="Hampl V."/>
        </authorList>
    </citation>
    <scope>NUCLEOTIDE SEQUENCE [LARGE SCALE GENOMIC DNA]</scope>
    <source>
        <strain evidence="6">NAU3</strain>
        <tissue evidence="6">Gut</tissue>
    </source>
</reference>
<keyword evidence="4" id="KW-1133">Transmembrane helix</keyword>
<keyword evidence="4" id="KW-0812">Transmembrane</keyword>
<feature type="domain" description="Thioredoxin" evidence="5">
    <location>
        <begin position="68"/>
        <end position="190"/>
    </location>
</feature>
<evidence type="ECO:0000313" key="6">
    <source>
        <dbReference type="EMBL" id="KAK2943215.1"/>
    </source>
</evidence>
<dbReference type="InterPro" id="IPR017937">
    <property type="entry name" value="Thioredoxin_CS"/>
</dbReference>
<name>A0ABQ9WUP5_9EUKA</name>
<dbReference type="InterPro" id="IPR051063">
    <property type="entry name" value="PDI"/>
</dbReference>
<evidence type="ECO:0000256" key="2">
    <source>
        <dbReference type="SAM" id="Coils"/>
    </source>
</evidence>
<proteinExistence type="inferred from homology"/>
<evidence type="ECO:0000313" key="7">
    <source>
        <dbReference type="Proteomes" id="UP001281761"/>
    </source>
</evidence>
<feature type="compositionally biased region" description="Basic and acidic residues" evidence="3">
    <location>
        <begin position="532"/>
        <end position="576"/>
    </location>
</feature>
<comment type="similarity">
    <text evidence="1">Belongs to the protein disulfide isomerase family.</text>
</comment>
<keyword evidence="2" id="KW-0175">Coiled coil</keyword>
<dbReference type="PROSITE" id="PS51352">
    <property type="entry name" value="THIOREDOXIN_2"/>
    <property type="match status" value="2"/>
</dbReference>
<dbReference type="InterPro" id="IPR036249">
    <property type="entry name" value="Thioredoxin-like_sf"/>
</dbReference>
<dbReference type="CDD" id="cd02961">
    <property type="entry name" value="PDI_a_family"/>
    <property type="match status" value="3"/>
</dbReference>
<dbReference type="Gene3D" id="3.40.30.10">
    <property type="entry name" value="Glutaredoxin"/>
    <property type="match status" value="4"/>
</dbReference>
<dbReference type="SUPFAM" id="SSF52833">
    <property type="entry name" value="Thioredoxin-like"/>
    <property type="match status" value="4"/>
</dbReference>
<gene>
    <name evidence="6" type="ORF">BLNAU_21841</name>
</gene>
<evidence type="ECO:0000256" key="4">
    <source>
        <dbReference type="SAM" id="Phobius"/>
    </source>
</evidence>
<feature type="coiled-coil region" evidence="2">
    <location>
        <begin position="626"/>
        <end position="660"/>
    </location>
</feature>
<dbReference type="PANTHER" id="PTHR45672">
    <property type="entry name" value="PROTEIN DISULFIDE-ISOMERASE C17H9.14C-RELATED"/>
    <property type="match status" value="1"/>
</dbReference>
<evidence type="ECO:0000259" key="5">
    <source>
        <dbReference type="PROSITE" id="PS51352"/>
    </source>
</evidence>
<keyword evidence="7" id="KW-1185">Reference proteome</keyword>
<feature type="domain" description="Thioredoxin" evidence="5">
    <location>
        <begin position="202"/>
        <end position="320"/>
    </location>
</feature>
<comment type="caution">
    <text evidence="6">The sequence shown here is derived from an EMBL/GenBank/DDBJ whole genome shotgun (WGS) entry which is preliminary data.</text>
</comment>
<organism evidence="6 7">
    <name type="scientific">Blattamonas nauphoetae</name>
    <dbReference type="NCBI Taxonomy" id="2049346"/>
    <lineage>
        <taxon>Eukaryota</taxon>
        <taxon>Metamonada</taxon>
        <taxon>Preaxostyla</taxon>
        <taxon>Oxymonadida</taxon>
        <taxon>Blattamonas</taxon>
    </lineage>
</organism>
<dbReference type="EMBL" id="JARBJD010000356">
    <property type="protein sequence ID" value="KAK2943215.1"/>
    <property type="molecule type" value="Genomic_DNA"/>
</dbReference>
<dbReference type="PANTHER" id="PTHR45672:SF11">
    <property type="entry name" value="PROTEIN DISULFIDE-ISOMERASE C17H9.14C"/>
    <property type="match status" value="1"/>
</dbReference>
<feature type="transmembrane region" description="Helical" evidence="4">
    <location>
        <begin position="7"/>
        <end position="25"/>
    </location>
</feature>